<dbReference type="PANTHER" id="PTHR42879">
    <property type="entry name" value="3-OXOACYL-(ACYL-CARRIER-PROTEIN) REDUCTASE"/>
    <property type="match status" value="1"/>
</dbReference>
<proteinExistence type="inferred from homology"/>
<dbReference type="Pfam" id="PF13561">
    <property type="entry name" value="adh_short_C2"/>
    <property type="match status" value="1"/>
</dbReference>
<dbReference type="PANTHER" id="PTHR42879:SF2">
    <property type="entry name" value="3-OXOACYL-[ACYL-CARRIER-PROTEIN] REDUCTASE FABG"/>
    <property type="match status" value="1"/>
</dbReference>
<dbReference type="CDD" id="cd05233">
    <property type="entry name" value="SDR_c"/>
    <property type="match status" value="1"/>
</dbReference>
<sequence>MRLEGKTALITGASRNIGREVALTFAREGADLILNTRASQSELDEVAGKCRELGVKTHTVLADVSDSSSVSKMVAEGIQALSKIDILVNNVAVRPHKPILEVTEEEWHDTLAINMHAAFYLCKAVLPGMMERKTGSIIALGGQSAITGRPGTSIVTTAKTGVLGLMRAVAAEMAPYNIRANMVNPGSTDTSRGNPEWYPEFQAGVERGSSEHLKEIPMGRQATVQDIANACLFFASDESGYITGDSVNVMGGRYIF</sequence>
<comment type="similarity">
    <text evidence="1">Belongs to the short-chain dehydrogenases/reductases (SDR) family.</text>
</comment>
<dbReference type="InterPro" id="IPR036291">
    <property type="entry name" value="NAD(P)-bd_dom_sf"/>
</dbReference>
<dbReference type="AlphaFoldDB" id="A0A160VA41"/>
<accession>A0A160VA41</accession>
<evidence type="ECO:0000256" key="1">
    <source>
        <dbReference type="ARBA" id="ARBA00006484"/>
    </source>
</evidence>
<dbReference type="Gene3D" id="3.40.50.720">
    <property type="entry name" value="NAD(P)-binding Rossmann-like Domain"/>
    <property type="match status" value="1"/>
</dbReference>
<dbReference type="InterPro" id="IPR002347">
    <property type="entry name" value="SDR_fam"/>
</dbReference>
<keyword evidence="2" id="KW-0560">Oxidoreductase</keyword>
<dbReference type="EC" id="1.1.1.100" evidence="2"/>
<dbReference type="PRINTS" id="PR00081">
    <property type="entry name" value="GDHRDH"/>
</dbReference>
<dbReference type="SUPFAM" id="SSF51735">
    <property type="entry name" value="NAD(P)-binding Rossmann-fold domains"/>
    <property type="match status" value="1"/>
</dbReference>
<protein>
    <submittedName>
        <fullName evidence="2">3-oxoacyl-[acyl-carrier protein] reductase</fullName>
        <ecNumber evidence="2">1.1.1.100</ecNumber>
    </submittedName>
</protein>
<evidence type="ECO:0000313" key="2">
    <source>
        <dbReference type="EMBL" id="CUV02185.1"/>
    </source>
</evidence>
<dbReference type="InterPro" id="IPR050259">
    <property type="entry name" value="SDR"/>
</dbReference>
<gene>
    <name evidence="2" type="ORF">MGWOODY_Clf2233</name>
</gene>
<organism evidence="2">
    <name type="scientific">hydrothermal vent metagenome</name>
    <dbReference type="NCBI Taxonomy" id="652676"/>
    <lineage>
        <taxon>unclassified sequences</taxon>
        <taxon>metagenomes</taxon>
        <taxon>ecological metagenomes</taxon>
    </lineage>
</organism>
<reference evidence="2" key="1">
    <citation type="submission" date="2015-10" db="EMBL/GenBank/DDBJ databases">
        <authorList>
            <person name="Gilbert D.G."/>
        </authorList>
    </citation>
    <scope>NUCLEOTIDE SEQUENCE</scope>
</reference>
<dbReference type="FunFam" id="3.40.50.720:FF:000084">
    <property type="entry name" value="Short-chain dehydrogenase reductase"/>
    <property type="match status" value="1"/>
</dbReference>
<dbReference type="EMBL" id="FAXA01000198">
    <property type="protein sequence ID" value="CUV02185.1"/>
    <property type="molecule type" value="Genomic_DNA"/>
</dbReference>
<dbReference type="GO" id="GO:0004316">
    <property type="term" value="F:3-oxoacyl-[acyl-carrier-protein] reductase (NADPH) activity"/>
    <property type="evidence" value="ECO:0007669"/>
    <property type="project" value="UniProtKB-EC"/>
</dbReference>
<name>A0A160VA41_9ZZZZ</name>